<reference evidence="10" key="1">
    <citation type="submission" date="2017-07" db="EMBL/GenBank/DDBJ databases">
        <title>Taro Niue Genome Assembly and Annotation.</title>
        <authorList>
            <person name="Atibalentja N."/>
            <person name="Keating K."/>
            <person name="Fields C.J."/>
        </authorList>
    </citation>
    <scope>NUCLEOTIDE SEQUENCE</scope>
    <source>
        <strain evidence="10">Niue_2</strain>
        <tissue evidence="10">Leaf</tissue>
    </source>
</reference>
<evidence type="ECO:0000256" key="1">
    <source>
        <dbReference type="ARBA" id="ARBA00000885"/>
    </source>
</evidence>
<comment type="caution">
    <text evidence="10">The sequence shown here is derived from an EMBL/GenBank/DDBJ whole genome shotgun (WGS) entry which is preliminary data.</text>
</comment>
<dbReference type="GO" id="GO:0006511">
    <property type="term" value="P:ubiquitin-dependent protein catabolic process"/>
    <property type="evidence" value="ECO:0007669"/>
    <property type="project" value="TreeGrafter"/>
</dbReference>
<dbReference type="AlphaFoldDB" id="A0A843U275"/>
<dbReference type="Gene3D" id="3.30.2410.10">
    <property type="entry name" value="Hect, E3 ligase catalytic domain"/>
    <property type="match status" value="1"/>
</dbReference>
<evidence type="ECO:0000259" key="9">
    <source>
        <dbReference type="PROSITE" id="PS50237"/>
    </source>
</evidence>
<dbReference type="GO" id="GO:0061630">
    <property type="term" value="F:ubiquitin protein ligase activity"/>
    <property type="evidence" value="ECO:0007669"/>
    <property type="project" value="UniProtKB-EC"/>
</dbReference>
<dbReference type="InterPro" id="IPR035983">
    <property type="entry name" value="Hect_E3_ubiquitin_ligase"/>
</dbReference>
<keyword evidence="11" id="KW-1185">Reference proteome</keyword>
<evidence type="ECO:0000256" key="5">
    <source>
        <dbReference type="ARBA" id="ARBA00022786"/>
    </source>
</evidence>
<comment type="catalytic activity">
    <reaction evidence="1">
        <text>S-ubiquitinyl-[E2 ubiquitin-conjugating enzyme]-L-cysteine + [acceptor protein]-L-lysine = [E2 ubiquitin-conjugating enzyme]-L-cysteine + N(6)-ubiquitinyl-[acceptor protein]-L-lysine.</text>
        <dbReference type="EC" id="2.3.2.26"/>
    </reaction>
</comment>
<feature type="region of interest" description="Disordered" evidence="8">
    <location>
        <begin position="421"/>
        <end position="442"/>
    </location>
</feature>
<dbReference type="PANTHER" id="PTHR11254">
    <property type="entry name" value="HECT DOMAIN UBIQUITIN-PROTEIN LIGASE"/>
    <property type="match status" value="1"/>
</dbReference>
<protein>
    <recommendedName>
        <fullName evidence="3">HECT-type E3 ubiquitin transferase</fullName>
        <ecNumber evidence="3">2.3.2.26</ecNumber>
    </recommendedName>
</protein>
<dbReference type="Gene3D" id="3.30.2160.10">
    <property type="entry name" value="Hect, E3 ligase catalytic domain"/>
    <property type="match status" value="1"/>
</dbReference>
<dbReference type="Pfam" id="PF00632">
    <property type="entry name" value="HECT"/>
    <property type="match status" value="1"/>
</dbReference>
<evidence type="ECO:0000313" key="11">
    <source>
        <dbReference type="Proteomes" id="UP000652761"/>
    </source>
</evidence>
<dbReference type="EC" id="2.3.2.26" evidence="3"/>
<dbReference type="GO" id="GO:0000209">
    <property type="term" value="P:protein polyubiquitination"/>
    <property type="evidence" value="ECO:0007669"/>
    <property type="project" value="TreeGrafter"/>
</dbReference>
<dbReference type="PROSITE" id="PS50237">
    <property type="entry name" value="HECT"/>
    <property type="match status" value="1"/>
</dbReference>
<dbReference type="SMART" id="SM00119">
    <property type="entry name" value="HECTc"/>
    <property type="match status" value="1"/>
</dbReference>
<sequence>MRKRRLCSANTGGGSGKSVSGDEILPLKPVHPPYAPAPLGKGLLQRLMLNLCAHSATRVVLVQLLLDMIRPEAEGLVNSSVIPDSQRLYGCQWNTVYTRSQPTAGLPPLVSRRVLEILTYLATNHLSVASILFFFEPLLAAESQSISQLETKENGRGKICEKMGLSNVPETSQKVHIPLVLFMKLLDRPLFLRSNAHLEQVMGLLQVVVNNAVSRVECQPRSGQATTCEDQTENEAPVDAQNDTSISDDNPSTKSDALCSGGKRTIDPYDILLQFPESDLRNLSSLLAHEGLSDKVYSLAAEIVKKLSFVADPHLKFFIAELAGLAHDLSGSAVSELITLRSTQMLGLSAGSMAGAAFLRVLQTLSALSSSGDGNKIQEHDCERGAGEQSIMWNLNVSLEPLWQELSDCISTIETRMAHNSSFSSLQSPGTGDLGGASSLSPPLPPGTQRLLPFIEAFFVLCEKLQANNSVMQIDNNVTAREIKEIAETSSSPSLKCSGGATLTFARVAEKHRRLLNVFIRQNPSLLEKSLSMMLKVPRLIDFDNKRAYFRSRIRQQHDQHPSAPLRISVRRAYVLEDSYNQLRMRSSQELKGRLTVHFQGEEGIDAGGLTREWYQLLSRVIFDKGALLFTTVGNSATFQPNPNSVYQTEHLSYFRFVGRVVAKALFDGQLLDVYFTRSFYKHILGVKVTYHDIEAVDPDYYKNLKWMLENDVNEIPDLTFSMDADEEKHILYEKTEVTDYELKPGGRNIRVTEETKHEYVDLVAEHILSTAIRPQINSFLEGFHELIPRELISIFNDKELELLISGLPEIDLDDLQANTEYTGYSAASGVVQWFWEVVKTFNKEDMARLLQFVTGTSKIPLEGFKALQGISGPQRFQIHKAYGAPERLPSAHTCFNQLDLPEYSSKEQLQERLLLAIHEASEGFGFG</sequence>
<feature type="domain" description="HECT" evidence="9">
    <location>
        <begin position="587"/>
        <end position="928"/>
    </location>
</feature>
<dbReference type="PANTHER" id="PTHR11254:SF67">
    <property type="entry name" value="E3 UBIQUITIN-PROTEIN LIGASE HUWE1"/>
    <property type="match status" value="1"/>
</dbReference>
<comment type="pathway">
    <text evidence="2">Protein modification; protein ubiquitination.</text>
</comment>
<comment type="similarity">
    <text evidence="6">Belongs to the UPL family. TOM1/PTR1 subfamily.</text>
</comment>
<evidence type="ECO:0000256" key="4">
    <source>
        <dbReference type="ARBA" id="ARBA00022679"/>
    </source>
</evidence>
<dbReference type="OrthoDB" id="785196at2759"/>
<name>A0A843U275_COLES</name>
<organism evidence="10 11">
    <name type="scientific">Colocasia esculenta</name>
    <name type="common">Wild taro</name>
    <name type="synonym">Arum esculentum</name>
    <dbReference type="NCBI Taxonomy" id="4460"/>
    <lineage>
        <taxon>Eukaryota</taxon>
        <taxon>Viridiplantae</taxon>
        <taxon>Streptophyta</taxon>
        <taxon>Embryophyta</taxon>
        <taxon>Tracheophyta</taxon>
        <taxon>Spermatophyta</taxon>
        <taxon>Magnoliopsida</taxon>
        <taxon>Liliopsida</taxon>
        <taxon>Araceae</taxon>
        <taxon>Aroideae</taxon>
        <taxon>Colocasieae</taxon>
        <taxon>Colocasia</taxon>
    </lineage>
</organism>
<evidence type="ECO:0000256" key="8">
    <source>
        <dbReference type="SAM" id="MobiDB-lite"/>
    </source>
</evidence>
<dbReference type="Proteomes" id="UP000652761">
    <property type="component" value="Unassembled WGS sequence"/>
</dbReference>
<dbReference type="FunFam" id="3.30.2160.10:FF:000001">
    <property type="entry name" value="E3 ubiquitin-protein ligase NEDD4-like"/>
    <property type="match status" value="1"/>
</dbReference>
<dbReference type="EMBL" id="NMUH01000352">
    <property type="protein sequence ID" value="MQL77495.1"/>
    <property type="molecule type" value="Genomic_DNA"/>
</dbReference>
<dbReference type="FunFam" id="3.30.2410.10:FF:000010">
    <property type="entry name" value="E3 ubiquitin-protein ligase UPL1"/>
    <property type="match status" value="1"/>
</dbReference>
<keyword evidence="4" id="KW-0808">Transferase</keyword>
<evidence type="ECO:0000256" key="2">
    <source>
        <dbReference type="ARBA" id="ARBA00004906"/>
    </source>
</evidence>
<dbReference type="FunFam" id="3.90.1750.10:FF:000003">
    <property type="entry name" value="E3 ubiquitin-protein ligase UPL1"/>
    <property type="match status" value="1"/>
</dbReference>
<dbReference type="SUPFAM" id="SSF56204">
    <property type="entry name" value="Hect, E3 ligase catalytic domain"/>
    <property type="match status" value="1"/>
</dbReference>
<evidence type="ECO:0000256" key="7">
    <source>
        <dbReference type="PROSITE-ProRule" id="PRU00104"/>
    </source>
</evidence>
<feature type="region of interest" description="Disordered" evidence="8">
    <location>
        <begin position="220"/>
        <end position="259"/>
    </location>
</feature>
<accession>A0A843U275</accession>
<feature type="active site" description="Glycyl thioester intermediate" evidence="7">
    <location>
        <position position="895"/>
    </location>
</feature>
<dbReference type="InterPro" id="IPR000569">
    <property type="entry name" value="HECT_dom"/>
</dbReference>
<dbReference type="GO" id="GO:0005737">
    <property type="term" value="C:cytoplasm"/>
    <property type="evidence" value="ECO:0007669"/>
    <property type="project" value="TreeGrafter"/>
</dbReference>
<feature type="compositionally biased region" description="Polar residues" evidence="8">
    <location>
        <begin position="241"/>
        <end position="255"/>
    </location>
</feature>
<gene>
    <name evidence="10" type="ORF">Taro_009906</name>
</gene>
<evidence type="ECO:0000256" key="6">
    <source>
        <dbReference type="ARBA" id="ARBA00034494"/>
    </source>
</evidence>
<feature type="compositionally biased region" description="Polar residues" evidence="8">
    <location>
        <begin position="421"/>
        <end position="430"/>
    </location>
</feature>
<dbReference type="InterPro" id="IPR050409">
    <property type="entry name" value="E3_ubiq-protein_ligase"/>
</dbReference>
<dbReference type="FunFam" id="3.90.1750.10:FF:000026">
    <property type="entry name" value="E3 ubiquitin-protein ligase HACE1"/>
    <property type="match status" value="1"/>
</dbReference>
<dbReference type="CDD" id="cd00078">
    <property type="entry name" value="HECTc"/>
    <property type="match status" value="1"/>
</dbReference>
<evidence type="ECO:0000313" key="10">
    <source>
        <dbReference type="EMBL" id="MQL77495.1"/>
    </source>
</evidence>
<feature type="region of interest" description="Disordered" evidence="8">
    <location>
        <begin position="1"/>
        <end position="20"/>
    </location>
</feature>
<dbReference type="Gene3D" id="3.90.1750.10">
    <property type="entry name" value="Hect, E3 ligase catalytic domains"/>
    <property type="match status" value="1"/>
</dbReference>
<proteinExistence type="inferred from homology"/>
<evidence type="ECO:0000256" key="3">
    <source>
        <dbReference type="ARBA" id="ARBA00012485"/>
    </source>
</evidence>
<keyword evidence="5 7" id="KW-0833">Ubl conjugation pathway</keyword>